<evidence type="ECO:0000313" key="12">
    <source>
        <dbReference type="Proteomes" id="UP000279259"/>
    </source>
</evidence>
<feature type="compositionally biased region" description="Low complexity" evidence="9">
    <location>
        <begin position="450"/>
        <end position="460"/>
    </location>
</feature>
<feature type="compositionally biased region" description="Low complexity" evidence="9">
    <location>
        <begin position="1079"/>
        <end position="1102"/>
    </location>
</feature>
<dbReference type="PROSITE" id="PS50011">
    <property type="entry name" value="PROTEIN_KINASE_DOM"/>
    <property type="match status" value="1"/>
</dbReference>
<feature type="compositionally biased region" description="Low complexity" evidence="9">
    <location>
        <begin position="1012"/>
        <end position="1021"/>
    </location>
</feature>
<evidence type="ECO:0000256" key="7">
    <source>
        <dbReference type="ARBA" id="ARBA00047899"/>
    </source>
</evidence>
<feature type="region of interest" description="Disordered" evidence="9">
    <location>
        <begin position="575"/>
        <end position="1209"/>
    </location>
</feature>
<feature type="compositionally biased region" description="Pro residues" evidence="9">
    <location>
        <begin position="487"/>
        <end position="511"/>
    </location>
</feature>
<feature type="compositionally biased region" description="Low complexity" evidence="9">
    <location>
        <begin position="819"/>
        <end position="830"/>
    </location>
</feature>
<feature type="compositionally biased region" description="Acidic residues" evidence="9">
    <location>
        <begin position="863"/>
        <end position="873"/>
    </location>
</feature>
<feature type="compositionally biased region" description="Basic and acidic residues" evidence="9">
    <location>
        <begin position="837"/>
        <end position="849"/>
    </location>
</feature>
<evidence type="ECO:0000256" key="8">
    <source>
        <dbReference type="ARBA" id="ARBA00048679"/>
    </source>
</evidence>
<comment type="catalytic activity">
    <reaction evidence="8">
        <text>L-seryl-[protein] + ATP = O-phospho-L-seryl-[protein] + ADP + H(+)</text>
        <dbReference type="Rhea" id="RHEA:17989"/>
        <dbReference type="Rhea" id="RHEA-COMP:9863"/>
        <dbReference type="Rhea" id="RHEA-COMP:11604"/>
        <dbReference type="ChEBI" id="CHEBI:15378"/>
        <dbReference type="ChEBI" id="CHEBI:29999"/>
        <dbReference type="ChEBI" id="CHEBI:30616"/>
        <dbReference type="ChEBI" id="CHEBI:83421"/>
        <dbReference type="ChEBI" id="CHEBI:456216"/>
        <dbReference type="EC" id="2.7.11.1"/>
    </reaction>
</comment>
<evidence type="ECO:0000256" key="1">
    <source>
        <dbReference type="ARBA" id="ARBA00012513"/>
    </source>
</evidence>
<proteinExistence type="predicted"/>
<feature type="compositionally biased region" description="Low complexity" evidence="9">
    <location>
        <begin position="650"/>
        <end position="668"/>
    </location>
</feature>
<feature type="region of interest" description="Disordered" evidence="9">
    <location>
        <begin position="415"/>
        <end position="544"/>
    </location>
</feature>
<dbReference type="GO" id="GO:0005737">
    <property type="term" value="C:cytoplasm"/>
    <property type="evidence" value="ECO:0007669"/>
    <property type="project" value="TreeGrafter"/>
</dbReference>
<sequence>MYQPTYSSASQQPYSPPSDPYRAAPISVPQKQPYNSAFSPPAPGPTNGFSPMPSGHSSQRYQIYSSSGSGPQSQSHSHSPRQSSSAPRHHTSSGYSNGGAGAFQHPGIPPQQTPQQRFKGTLAPGTVVKVGEQHTNISANERGEEGKMGREGYSQHCLKRIAFEDEAVWVDVRKEIEVMKSLPPNPHLTQYLGSVHSRLPNGGYEVFILMEFCAGGGIIDLLNKRLRDRLKEIEILNIFADVCEAVAAMHSLKRPLLHRDLKIENVLSHPSSSSPTPQRPTPLIFKLCDFGSTTFPSTHPPQTKIEADALALDLNKHTTLQYRSPEMVEPMLGWPVGLPSDVWALGVLLYKLCYYTTPFEEHGTLAIVNAKYTFPQYPVYSPRMQHLIASMLVDHPSRRPSVFEVLKIAHEMSGTRPEVDYPTPSHAFSVTSPPLPPRAAPQSSNLLDFTSPTSTSSSSPVMQPLLASTVQPQRRGRPTREPSRNAAPPPQLPPMPQPPSVPQPSSAPAPAKPSLSKLQVTGEEPSLPAKSLPSPGGGLDAFGMPSKSVEAAKVEDGFGDSFGAPQQGVKATAAKFGGTAAARSSSGFDDSFGAQRKSLSPKKSVPAVSGGLQTSPSRRRDPSSSIPDGGLSFEARFPSIETLSSGGTFSPSLPQPSSAPSEHLVSPVTSPPVSRPGLHPKASVMSHLTGETAPPHISIGSGIPQPRSTQVTGTAFKGIQGGMLSPSPLQPRTDYFESANLHPAERKTSPVQTGSSAKSPLPQDLMTGEEFNELSVPLMRPGRTPSPTVSASVASVPSPGFAAKSPPTSGHSRPLLPHISSIKPSSNINSEQWSPLERMRNQDEGDPRRGPSPAELAAALEPDSSDEEVEQPEEASGTSRRPASPVRRGSGNKLPPSPKIAQRMSMFENDFGATASLSQRQASPTKSATAQKFPIKSATLQIPADVRPEPRRGSASSSEGRSRPQSMFISSTSPMLSPNDPGTAPLEQGSRPAHSRQGSLGDMVSRYENLKSPSAGVSAPSGEPPAPAPKVGSGSEAPVNGAGGLGRKPSVAAKPAALRRGTITNDKPAPPELEAPSKAPTAVSSPTKSSSKSESKPVVAAKPAIQPKPVRYGDMPAVAGYSRSSSGRSFPITKPGSDVSKPSIDTSVVDADVGRNARPNSSDKEKGAGGPRSGSGSPEKQQPVSSLIARWNKGEVGGKPPPVKRGGYI</sequence>
<evidence type="ECO:0000256" key="5">
    <source>
        <dbReference type="ARBA" id="ARBA00022777"/>
    </source>
</evidence>
<keyword evidence="2" id="KW-0723">Serine/threonine-protein kinase</keyword>
<dbReference type="EMBL" id="RSCD01000003">
    <property type="protein sequence ID" value="RSH94072.1"/>
    <property type="molecule type" value="Genomic_DNA"/>
</dbReference>
<organism evidence="11 12">
    <name type="scientific">Saitozyma podzolica</name>
    <dbReference type="NCBI Taxonomy" id="1890683"/>
    <lineage>
        <taxon>Eukaryota</taxon>
        <taxon>Fungi</taxon>
        <taxon>Dikarya</taxon>
        <taxon>Basidiomycota</taxon>
        <taxon>Agaricomycotina</taxon>
        <taxon>Tremellomycetes</taxon>
        <taxon>Tremellales</taxon>
        <taxon>Trimorphomycetaceae</taxon>
        <taxon>Saitozyma</taxon>
    </lineage>
</organism>
<feature type="compositionally biased region" description="Polar residues" evidence="9">
    <location>
        <begin position="915"/>
        <end position="930"/>
    </location>
</feature>
<comment type="catalytic activity">
    <reaction evidence="7">
        <text>L-threonyl-[protein] + ATP = O-phospho-L-threonyl-[protein] + ADP + H(+)</text>
        <dbReference type="Rhea" id="RHEA:46608"/>
        <dbReference type="Rhea" id="RHEA-COMP:11060"/>
        <dbReference type="Rhea" id="RHEA-COMP:11605"/>
        <dbReference type="ChEBI" id="CHEBI:15378"/>
        <dbReference type="ChEBI" id="CHEBI:30013"/>
        <dbReference type="ChEBI" id="CHEBI:30616"/>
        <dbReference type="ChEBI" id="CHEBI:61977"/>
        <dbReference type="ChEBI" id="CHEBI:456216"/>
        <dbReference type="EC" id="2.7.11.1"/>
    </reaction>
</comment>
<comment type="caution">
    <text evidence="11">The sequence shown here is derived from an EMBL/GenBank/DDBJ whole genome shotgun (WGS) entry which is preliminary data.</text>
</comment>
<evidence type="ECO:0000256" key="3">
    <source>
        <dbReference type="ARBA" id="ARBA00022679"/>
    </source>
</evidence>
<reference evidence="11 12" key="1">
    <citation type="submission" date="2018-11" db="EMBL/GenBank/DDBJ databases">
        <title>Genome sequence of Saitozyma podzolica DSM 27192.</title>
        <authorList>
            <person name="Aliyu H."/>
            <person name="Gorte O."/>
            <person name="Ochsenreither K."/>
        </authorList>
    </citation>
    <scope>NUCLEOTIDE SEQUENCE [LARGE SCALE GENOMIC DNA]</scope>
    <source>
        <strain evidence="11 12">DSM 27192</strain>
    </source>
</reference>
<feature type="compositionally biased region" description="Low complexity" evidence="9">
    <location>
        <begin position="65"/>
        <end position="86"/>
    </location>
</feature>
<dbReference type="OrthoDB" id="2018507at2759"/>
<dbReference type="InterPro" id="IPR011009">
    <property type="entry name" value="Kinase-like_dom_sf"/>
</dbReference>
<dbReference type="GO" id="GO:0004674">
    <property type="term" value="F:protein serine/threonine kinase activity"/>
    <property type="evidence" value="ECO:0007669"/>
    <property type="project" value="UniProtKB-KW"/>
</dbReference>
<evidence type="ECO:0000256" key="6">
    <source>
        <dbReference type="ARBA" id="ARBA00022840"/>
    </source>
</evidence>
<keyword evidence="6" id="KW-0067">ATP-binding</keyword>
<dbReference type="Gene3D" id="1.10.510.10">
    <property type="entry name" value="Transferase(Phosphotransferase) domain 1"/>
    <property type="match status" value="1"/>
</dbReference>
<keyword evidence="3" id="KW-0808">Transferase</keyword>
<dbReference type="InterPro" id="IPR000719">
    <property type="entry name" value="Prot_kinase_dom"/>
</dbReference>
<evidence type="ECO:0000256" key="2">
    <source>
        <dbReference type="ARBA" id="ARBA00022527"/>
    </source>
</evidence>
<keyword evidence="4" id="KW-0547">Nucleotide-binding</keyword>
<dbReference type="STRING" id="1890683.A0A427YSL3"/>
<protein>
    <recommendedName>
        <fullName evidence="1">non-specific serine/threonine protein kinase</fullName>
        <ecNumber evidence="1">2.7.11.1</ecNumber>
    </recommendedName>
</protein>
<accession>A0A427YSL3</accession>
<keyword evidence="12" id="KW-1185">Reference proteome</keyword>
<feature type="domain" description="Protein kinase" evidence="10">
    <location>
        <begin position="113"/>
        <end position="413"/>
    </location>
</feature>
<dbReference type="Pfam" id="PF00069">
    <property type="entry name" value="Pkinase"/>
    <property type="match status" value="1"/>
</dbReference>
<evidence type="ECO:0000256" key="9">
    <source>
        <dbReference type="SAM" id="MobiDB-lite"/>
    </source>
</evidence>
<dbReference type="PANTHER" id="PTHR22967:SF57">
    <property type="entry name" value="AUXILIN, ISOFORM A-RELATED"/>
    <property type="match status" value="1"/>
</dbReference>
<dbReference type="PANTHER" id="PTHR22967">
    <property type="entry name" value="SERINE/THREONINE PROTEIN KINASE"/>
    <property type="match status" value="1"/>
</dbReference>
<feature type="compositionally biased region" description="Low complexity" evidence="9">
    <location>
        <begin position="1"/>
        <end position="13"/>
    </location>
</feature>
<evidence type="ECO:0000313" key="11">
    <source>
        <dbReference type="EMBL" id="RSH94072.1"/>
    </source>
</evidence>
<dbReference type="GO" id="GO:0007015">
    <property type="term" value="P:actin filament organization"/>
    <property type="evidence" value="ECO:0007669"/>
    <property type="project" value="TreeGrafter"/>
</dbReference>
<gene>
    <name evidence="11" type="ORF">EHS25_006726</name>
</gene>
<feature type="compositionally biased region" description="Low complexity" evidence="9">
    <location>
        <begin position="853"/>
        <end position="862"/>
    </location>
</feature>
<dbReference type="GO" id="GO:0005524">
    <property type="term" value="F:ATP binding"/>
    <property type="evidence" value="ECO:0007669"/>
    <property type="project" value="UniProtKB-KW"/>
</dbReference>
<evidence type="ECO:0000259" key="10">
    <source>
        <dbReference type="PROSITE" id="PS50011"/>
    </source>
</evidence>
<dbReference type="GO" id="GO:0000147">
    <property type="term" value="P:actin cortical patch assembly"/>
    <property type="evidence" value="ECO:0007669"/>
    <property type="project" value="TreeGrafter"/>
</dbReference>
<evidence type="ECO:0000256" key="4">
    <source>
        <dbReference type="ARBA" id="ARBA00022741"/>
    </source>
</evidence>
<feature type="region of interest" description="Disordered" evidence="9">
    <location>
        <begin position="1"/>
        <end position="118"/>
    </location>
</feature>
<dbReference type="Proteomes" id="UP000279259">
    <property type="component" value="Unassembled WGS sequence"/>
</dbReference>
<dbReference type="SMART" id="SM00220">
    <property type="entry name" value="S_TKc"/>
    <property type="match status" value="1"/>
</dbReference>
<name>A0A427YSL3_9TREE</name>
<feature type="compositionally biased region" description="Low complexity" evidence="9">
    <location>
        <begin position="785"/>
        <end position="799"/>
    </location>
</feature>
<dbReference type="AlphaFoldDB" id="A0A427YSL3"/>
<dbReference type="SUPFAM" id="SSF56112">
    <property type="entry name" value="Protein kinase-like (PK-like)"/>
    <property type="match status" value="1"/>
</dbReference>
<feature type="compositionally biased region" description="Polar residues" evidence="9">
    <location>
        <begin position="55"/>
        <end position="64"/>
    </location>
</feature>
<feature type="compositionally biased region" description="Polar residues" evidence="9">
    <location>
        <begin position="749"/>
        <end position="758"/>
    </location>
</feature>
<keyword evidence="5" id="KW-0418">Kinase</keyword>
<dbReference type="EC" id="2.7.11.1" evidence="1"/>
<feature type="compositionally biased region" description="Polar residues" evidence="9">
    <location>
        <begin position="29"/>
        <end position="38"/>
    </location>
</feature>
<feature type="compositionally biased region" description="Polar residues" evidence="9">
    <location>
        <begin position="965"/>
        <end position="976"/>
    </location>
</feature>